<dbReference type="InterPro" id="IPR008909">
    <property type="entry name" value="DALR_anticod-bd"/>
</dbReference>
<reference evidence="12 13" key="1">
    <citation type="submission" date="2017-11" db="EMBL/GenBank/DDBJ databases">
        <title>Draft Genome Sequence of Lactobacillus curieae NBRC 111893 isolated from Koso, a Japanese sugar-Vegetable Fermented Beverage.</title>
        <authorList>
            <person name="Chiou T.Y."/>
            <person name="Oshima K."/>
            <person name="Suda W."/>
            <person name="Hattori M."/>
            <person name="Takahashi T."/>
        </authorList>
    </citation>
    <scope>NUCLEOTIDE SEQUENCE [LARGE SCALE GENOMIC DNA]</scope>
    <source>
        <strain evidence="12 13">NBRC111893</strain>
    </source>
</reference>
<keyword evidence="13" id="KW-1185">Reference proteome</keyword>
<keyword evidence="6 10" id="KW-0067">ATP-binding</keyword>
<evidence type="ECO:0000256" key="5">
    <source>
        <dbReference type="ARBA" id="ARBA00022741"/>
    </source>
</evidence>
<dbReference type="PANTHER" id="PTHR30075">
    <property type="entry name" value="GLYCYL-TRNA SYNTHETASE"/>
    <property type="match status" value="1"/>
</dbReference>
<dbReference type="HAMAP" id="MF_00255">
    <property type="entry name" value="Gly_tRNA_synth_beta"/>
    <property type="match status" value="1"/>
</dbReference>
<dbReference type="InterPro" id="IPR006194">
    <property type="entry name" value="Gly-tRNA-synth_heterodimer"/>
</dbReference>
<dbReference type="GO" id="GO:0005524">
    <property type="term" value="F:ATP binding"/>
    <property type="evidence" value="ECO:0007669"/>
    <property type="project" value="UniProtKB-UniRule"/>
</dbReference>
<comment type="caution">
    <text evidence="12">The sequence shown here is derived from an EMBL/GenBank/DDBJ whole genome shotgun (WGS) entry which is preliminary data.</text>
</comment>
<proteinExistence type="inferred from homology"/>
<evidence type="ECO:0000256" key="1">
    <source>
        <dbReference type="ARBA" id="ARBA00004496"/>
    </source>
</evidence>
<keyword evidence="4 10" id="KW-0436">Ligase</keyword>
<accession>A0A401FL47</accession>
<dbReference type="AlphaFoldDB" id="A0A401FL47"/>
<evidence type="ECO:0000256" key="2">
    <source>
        <dbReference type="ARBA" id="ARBA00008226"/>
    </source>
</evidence>
<dbReference type="Pfam" id="PF05746">
    <property type="entry name" value="DALR_1"/>
    <property type="match status" value="1"/>
</dbReference>
<comment type="catalytic activity">
    <reaction evidence="9 10">
        <text>tRNA(Gly) + glycine + ATP = glycyl-tRNA(Gly) + AMP + diphosphate</text>
        <dbReference type="Rhea" id="RHEA:16013"/>
        <dbReference type="Rhea" id="RHEA-COMP:9664"/>
        <dbReference type="Rhea" id="RHEA-COMP:9683"/>
        <dbReference type="ChEBI" id="CHEBI:30616"/>
        <dbReference type="ChEBI" id="CHEBI:33019"/>
        <dbReference type="ChEBI" id="CHEBI:57305"/>
        <dbReference type="ChEBI" id="CHEBI:78442"/>
        <dbReference type="ChEBI" id="CHEBI:78522"/>
        <dbReference type="ChEBI" id="CHEBI:456215"/>
        <dbReference type="EC" id="6.1.1.14"/>
    </reaction>
</comment>
<evidence type="ECO:0000256" key="3">
    <source>
        <dbReference type="ARBA" id="ARBA00022490"/>
    </source>
</evidence>
<dbReference type="RefSeq" id="WP_125008203.1">
    <property type="nucleotide sequence ID" value="NZ_BEXA01000002.1"/>
</dbReference>
<dbReference type="Pfam" id="PF02092">
    <property type="entry name" value="tRNA_synt_2f"/>
    <property type="match status" value="1"/>
</dbReference>
<dbReference type="GO" id="GO:0006426">
    <property type="term" value="P:glycyl-tRNA aminoacylation"/>
    <property type="evidence" value="ECO:0007669"/>
    <property type="project" value="UniProtKB-UniRule"/>
</dbReference>
<feature type="domain" description="DALR anticodon binding" evidence="11">
    <location>
        <begin position="586"/>
        <end position="680"/>
    </location>
</feature>
<gene>
    <name evidence="10" type="primary">glyS</name>
    <name evidence="12" type="ORF">NBRC111893_1219</name>
</gene>
<dbReference type="EMBL" id="BEXA01000002">
    <property type="protein sequence ID" value="GAY73073.1"/>
    <property type="molecule type" value="Genomic_DNA"/>
</dbReference>
<dbReference type="InterPro" id="IPR015944">
    <property type="entry name" value="Gly-tRNA-synth_bsu"/>
</dbReference>
<dbReference type="PROSITE" id="PS50861">
    <property type="entry name" value="AA_TRNA_LIGASE_II_GLYAB"/>
    <property type="match status" value="1"/>
</dbReference>
<evidence type="ECO:0000256" key="4">
    <source>
        <dbReference type="ARBA" id="ARBA00022598"/>
    </source>
</evidence>
<dbReference type="PRINTS" id="PR01045">
    <property type="entry name" value="TRNASYNTHGB"/>
</dbReference>
<evidence type="ECO:0000256" key="6">
    <source>
        <dbReference type="ARBA" id="ARBA00022840"/>
    </source>
</evidence>
<evidence type="ECO:0000256" key="9">
    <source>
        <dbReference type="ARBA" id="ARBA00047937"/>
    </source>
</evidence>
<dbReference type="Proteomes" id="UP000286974">
    <property type="component" value="Unassembled WGS sequence"/>
</dbReference>
<dbReference type="SUPFAM" id="SSF109604">
    <property type="entry name" value="HD-domain/PDEase-like"/>
    <property type="match status" value="1"/>
</dbReference>
<dbReference type="NCBIfam" id="TIGR00211">
    <property type="entry name" value="glyS"/>
    <property type="match status" value="1"/>
</dbReference>
<dbReference type="GO" id="GO:0006420">
    <property type="term" value="P:arginyl-tRNA aminoacylation"/>
    <property type="evidence" value="ECO:0007669"/>
    <property type="project" value="InterPro"/>
</dbReference>
<dbReference type="OrthoDB" id="9775440at2"/>
<name>A0A401FL47_9LACO</name>
<evidence type="ECO:0000256" key="8">
    <source>
        <dbReference type="ARBA" id="ARBA00023146"/>
    </source>
</evidence>
<dbReference type="GO" id="GO:0005829">
    <property type="term" value="C:cytosol"/>
    <property type="evidence" value="ECO:0007669"/>
    <property type="project" value="TreeGrafter"/>
</dbReference>
<keyword evidence="8 10" id="KW-0030">Aminoacyl-tRNA synthetase</keyword>
<evidence type="ECO:0000313" key="13">
    <source>
        <dbReference type="Proteomes" id="UP000286974"/>
    </source>
</evidence>
<dbReference type="PANTHER" id="PTHR30075:SF2">
    <property type="entry name" value="GLYCINE--TRNA LIGASE, CHLOROPLASTIC_MITOCHONDRIAL 2"/>
    <property type="match status" value="1"/>
</dbReference>
<evidence type="ECO:0000256" key="10">
    <source>
        <dbReference type="HAMAP-Rule" id="MF_00255"/>
    </source>
</evidence>
<sequence>MAKNFLLEVGLEEMPAHVVTPSINQLAKRATDYLKEQRIEFGDMQTFSTPRRLALKINGLSDKQPDIDETVKGPAKKIALDADGNWTKAAIGFTKGQGATVDDITFKELKGVEYVYVEKHIAGKTVEEILAGLKDVIMAMTFPTMMKWGEYSFEFVRPIKWLVALLNDKVIPISILDVTSDRVTRGHRFLGKSVELATCDDYEEQLTAQFVIADAARRKALIRKQIAKIATDNNWTINIDEDLLEEVNNLVEWPTAFFGNFDKKYLTIPDEVLITSMRDHQRFFYVTDNNGKLLPYFVSVRNGNDKDIQNVSAGNEKVLTARLEDAMFFYEEDQKQTIDQFVDRLKTVSFHDKISTMYEKMQRVEVIANYYGQKLGLTSSQLDHLKRASEIYKFDLVTGMVGEFAELQGIMGEKYALLNGEDAEVAAAIREHYMPISASSALPDSEVGSVLAIADKLDSIITFFAAGMVPSGSNDPYALRRQASGIVRIVADKQWSFDLEATLHEVIKLMGDKQVAPELDMDAQVAIITDFFKDRIRQYLNDLGTRYDISAAVTSGSATNILFNIESGKVLTEHAADDHFKESVEALTRVLRIAQKGDLATDDRNVDHNLFENDSETKLNDAVNGIETDFMAISANEAFERLVSLRETINSYFDETMIMAKDEAVKNNRLKQLTIIADLIMHVGNLDELVVKG</sequence>
<evidence type="ECO:0000256" key="7">
    <source>
        <dbReference type="ARBA" id="ARBA00022917"/>
    </source>
</evidence>
<dbReference type="EC" id="6.1.1.14" evidence="10"/>
<dbReference type="GO" id="GO:0004820">
    <property type="term" value="F:glycine-tRNA ligase activity"/>
    <property type="evidence" value="ECO:0007669"/>
    <property type="project" value="UniProtKB-UniRule"/>
</dbReference>
<keyword evidence="5 10" id="KW-0547">Nucleotide-binding</keyword>
<comment type="subcellular location">
    <subcellularLocation>
        <location evidence="1 10">Cytoplasm</location>
    </subcellularLocation>
</comment>
<keyword evidence="7 10" id="KW-0648">Protein biosynthesis</keyword>
<comment type="similarity">
    <text evidence="2 10">Belongs to the class-II aminoacyl-tRNA synthetase family.</text>
</comment>
<organism evidence="12 13">
    <name type="scientific">Lentilactobacillus kosonis</name>
    <dbReference type="NCBI Taxonomy" id="2810561"/>
    <lineage>
        <taxon>Bacteria</taxon>
        <taxon>Bacillati</taxon>
        <taxon>Bacillota</taxon>
        <taxon>Bacilli</taxon>
        <taxon>Lactobacillales</taxon>
        <taxon>Lactobacillaceae</taxon>
        <taxon>Lentilactobacillus</taxon>
    </lineage>
</organism>
<dbReference type="GO" id="GO:0004814">
    <property type="term" value="F:arginine-tRNA ligase activity"/>
    <property type="evidence" value="ECO:0007669"/>
    <property type="project" value="InterPro"/>
</dbReference>
<keyword evidence="3 10" id="KW-0963">Cytoplasm</keyword>
<evidence type="ECO:0000259" key="11">
    <source>
        <dbReference type="Pfam" id="PF05746"/>
    </source>
</evidence>
<dbReference type="STRING" id="1138822.PL11_009370"/>
<protein>
    <recommendedName>
        <fullName evidence="10">Glycine--tRNA ligase beta subunit</fullName>
        <ecNumber evidence="10">6.1.1.14</ecNumber>
    </recommendedName>
    <alternativeName>
        <fullName evidence="10">Glycyl-tRNA synthetase beta subunit</fullName>
        <shortName evidence="10">GlyRS</shortName>
    </alternativeName>
</protein>
<evidence type="ECO:0000313" key="12">
    <source>
        <dbReference type="EMBL" id="GAY73073.1"/>
    </source>
</evidence>
<comment type="subunit">
    <text evidence="10">Tetramer of two alpha and two beta subunits.</text>
</comment>